<dbReference type="HAMAP" id="MF_00311">
    <property type="entry name" value="ATP_synth_E_arch"/>
    <property type="match status" value="1"/>
</dbReference>
<dbReference type="Pfam" id="PF01991">
    <property type="entry name" value="vATP-synt_E"/>
    <property type="match status" value="1"/>
</dbReference>
<proteinExistence type="inferred from homology"/>
<name>A0A6A8MC07_9FIRM</name>
<comment type="caution">
    <text evidence="6">The sequence shown here is derived from an EMBL/GenBank/DDBJ whole genome shotgun (WGS) entry which is preliminary data.</text>
</comment>
<evidence type="ECO:0000256" key="5">
    <source>
        <dbReference type="SAM" id="MobiDB-lite"/>
    </source>
</evidence>
<evidence type="ECO:0000256" key="4">
    <source>
        <dbReference type="HAMAP-Rule" id="MF_00311"/>
    </source>
</evidence>
<evidence type="ECO:0000313" key="6">
    <source>
        <dbReference type="EMBL" id="MST68876.1"/>
    </source>
</evidence>
<keyword evidence="2 4" id="KW-0813">Transport</keyword>
<dbReference type="InterPro" id="IPR002842">
    <property type="entry name" value="ATPase_V1_Esu"/>
</dbReference>
<dbReference type="GO" id="GO:0046933">
    <property type="term" value="F:proton-transporting ATP synthase activity, rotational mechanism"/>
    <property type="evidence" value="ECO:0007669"/>
    <property type="project" value="UniProtKB-UniRule"/>
</dbReference>
<keyword evidence="4" id="KW-0375">Hydrogen ion transport</keyword>
<evidence type="ECO:0000256" key="1">
    <source>
        <dbReference type="ARBA" id="ARBA00005901"/>
    </source>
</evidence>
<dbReference type="Gene3D" id="1.20.5.620">
    <property type="entry name" value="F1F0 ATP synthase subunit B, membrane domain"/>
    <property type="match status" value="1"/>
</dbReference>
<sequence length="191" mass="21247">MSLESITERIRQEAEAYGADQKARAEAAKQGTLEDARRKAEAIKAKRAAEAEKDSQVLRDRRASVADLESRKMKLAAKQEVIEASYSRAAEKLRELDDDKYQEFMTGLLEEFKAEGGEVLVNAEDRARMSGLLEKKFSGTDLKLSQDTADIKGGFILRRGNISYNASVEQLLENVKGQATSEIASLLFPEE</sequence>
<reference evidence="6" key="1">
    <citation type="submission" date="2019-09" db="EMBL/GenBank/DDBJ databases">
        <title>In-depth cultivation of the pig gut microbiome towards novel bacterial diversity and tailored functional studies.</title>
        <authorList>
            <person name="Wylensek D."/>
            <person name="Hitch T.C.A."/>
            <person name="Clavel T."/>
        </authorList>
    </citation>
    <scope>NUCLEOTIDE SEQUENCE</scope>
    <source>
        <strain evidence="6">RF-744-FAT-WT-3</strain>
    </source>
</reference>
<evidence type="ECO:0000256" key="2">
    <source>
        <dbReference type="ARBA" id="ARBA00022448"/>
    </source>
</evidence>
<dbReference type="GO" id="GO:0033178">
    <property type="term" value="C:proton-transporting two-sector ATPase complex, catalytic domain"/>
    <property type="evidence" value="ECO:0007669"/>
    <property type="project" value="InterPro"/>
</dbReference>
<dbReference type="InterPro" id="IPR038495">
    <property type="entry name" value="ATPase_E_C"/>
</dbReference>
<feature type="region of interest" description="Disordered" evidence="5">
    <location>
        <begin position="14"/>
        <end position="35"/>
    </location>
</feature>
<feature type="compositionally biased region" description="Basic and acidic residues" evidence="5">
    <location>
        <begin position="21"/>
        <end position="35"/>
    </location>
</feature>
<dbReference type="AlphaFoldDB" id="A0A6A8MC07"/>
<keyword evidence="3 4" id="KW-0406">Ion transport</keyword>
<gene>
    <name evidence="4" type="primary">atpE</name>
    <name evidence="6" type="ORF">FYJ66_04625</name>
</gene>
<accession>A0A6A8MC07</accession>
<keyword evidence="4" id="KW-0066">ATP synthesis</keyword>
<comment type="similarity">
    <text evidence="1 4">Belongs to the V-ATPase E subunit family.</text>
</comment>
<dbReference type="EMBL" id="VUNB01000003">
    <property type="protein sequence ID" value="MST68876.1"/>
    <property type="molecule type" value="Genomic_DNA"/>
</dbReference>
<organism evidence="6">
    <name type="scientific">Baileyella intestinalis</name>
    <dbReference type="NCBI Taxonomy" id="2606709"/>
    <lineage>
        <taxon>Bacteria</taxon>
        <taxon>Bacillati</taxon>
        <taxon>Bacillota</taxon>
        <taxon>Clostridia</taxon>
        <taxon>Peptostreptococcales</taxon>
        <taxon>Anaerovoracaceae</taxon>
        <taxon>Baileyella</taxon>
    </lineage>
</organism>
<evidence type="ECO:0000256" key="3">
    <source>
        <dbReference type="ARBA" id="ARBA00023065"/>
    </source>
</evidence>
<dbReference type="RefSeq" id="WP_154572343.1">
    <property type="nucleotide sequence ID" value="NZ_JAQDDW010000002.1"/>
</dbReference>
<dbReference type="GO" id="GO:0046961">
    <property type="term" value="F:proton-transporting ATPase activity, rotational mechanism"/>
    <property type="evidence" value="ECO:0007669"/>
    <property type="project" value="InterPro"/>
</dbReference>
<dbReference type="GO" id="GO:0042777">
    <property type="term" value="P:proton motive force-driven plasma membrane ATP synthesis"/>
    <property type="evidence" value="ECO:0007669"/>
    <property type="project" value="UniProtKB-UniRule"/>
</dbReference>
<dbReference type="Gene3D" id="3.30.2320.30">
    <property type="entry name" value="ATP synthase, E subunit, C-terminal"/>
    <property type="match status" value="1"/>
</dbReference>
<protein>
    <recommendedName>
        <fullName evidence="4">V-type proton ATPase subunit E</fullName>
    </recommendedName>
    <alternativeName>
        <fullName evidence="4">V-ATPase subunit E</fullName>
    </alternativeName>
</protein>
<comment type="function">
    <text evidence="4">Produces ATP from ADP in the presence of a proton gradient across the membrane.</text>
</comment>
<dbReference type="GO" id="GO:0005524">
    <property type="term" value="F:ATP binding"/>
    <property type="evidence" value="ECO:0007669"/>
    <property type="project" value="UniProtKB-UniRule"/>
</dbReference>
<dbReference type="SUPFAM" id="SSF160527">
    <property type="entry name" value="V-type ATPase subunit E-like"/>
    <property type="match status" value="1"/>
</dbReference>